<dbReference type="Proteomes" id="UP000504603">
    <property type="component" value="Unplaced"/>
</dbReference>
<evidence type="ECO:0000313" key="8">
    <source>
        <dbReference type="Proteomes" id="UP000504603"/>
    </source>
</evidence>
<dbReference type="AlphaFoldDB" id="A0A6J1BWL5"/>
<organism evidence="8 9">
    <name type="scientific">Momordica charantia</name>
    <name type="common">Bitter gourd</name>
    <name type="synonym">Balsam pear</name>
    <dbReference type="NCBI Taxonomy" id="3673"/>
    <lineage>
        <taxon>Eukaryota</taxon>
        <taxon>Viridiplantae</taxon>
        <taxon>Streptophyta</taxon>
        <taxon>Embryophyta</taxon>
        <taxon>Tracheophyta</taxon>
        <taxon>Spermatophyta</taxon>
        <taxon>Magnoliopsida</taxon>
        <taxon>eudicotyledons</taxon>
        <taxon>Gunneridae</taxon>
        <taxon>Pentapetalae</taxon>
        <taxon>rosids</taxon>
        <taxon>fabids</taxon>
        <taxon>Cucurbitales</taxon>
        <taxon>Cucurbitaceae</taxon>
        <taxon>Momordiceae</taxon>
        <taxon>Momordica</taxon>
    </lineage>
</organism>
<dbReference type="PANTHER" id="PTHR31744:SF236">
    <property type="entry name" value="NAC DOMAIN-CONTAINING PROTEIN 105"/>
    <property type="match status" value="1"/>
</dbReference>
<reference evidence="9" key="1">
    <citation type="submission" date="2025-08" db="UniProtKB">
        <authorList>
            <consortium name="RefSeq"/>
        </authorList>
    </citation>
    <scope>IDENTIFICATION</scope>
    <source>
        <strain evidence="9">OHB3-1</strain>
    </source>
</reference>
<dbReference type="GO" id="GO:0006355">
    <property type="term" value="P:regulation of DNA-templated transcription"/>
    <property type="evidence" value="ECO:0007669"/>
    <property type="project" value="InterPro"/>
</dbReference>
<name>A0A6J1BWL5_MOMCH</name>
<dbReference type="GO" id="GO:0003677">
    <property type="term" value="F:DNA binding"/>
    <property type="evidence" value="ECO:0007669"/>
    <property type="project" value="UniProtKB-KW"/>
</dbReference>
<dbReference type="GeneID" id="111005392"/>
<keyword evidence="2" id="KW-0805">Transcription regulation</keyword>
<sequence>MMESSCVPPGFRFHPTDEELVGYYLRKKVASQKIDLDVIKDIDLYRIEPWDLQEKCWIGYEEQNEWYFFSHKDKKYPTGTRTNRATLAGFWKATGRDKAVYDKNKLIGMRKTLVFYRGRAPNGQKTDWIMHEYRLESDENGPPQEEGWVVCRAFKKRTTTGQSKTAVERWDSSYFYDEPSGVCSTAIDPLEFITRQPPPLQPQGLLEHNNIMCKQEMEAENVKFMQLYNSDPFVQLPQLESPTLPLVKRSSSISLLSESNEEDDQPTKIRVNNNNRNPKVTDWRALDKFVASQLSQEDAFEGEGDSSFGAQNNNSNSIIINNNHNSEDMAILLMQNNRGDDEESGGLYKGFLSSNSESDFGICIFEK</sequence>
<keyword evidence="4" id="KW-0804">Transcription</keyword>
<evidence type="ECO:0000256" key="6">
    <source>
        <dbReference type="SAM" id="MobiDB-lite"/>
    </source>
</evidence>
<protein>
    <submittedName>
        <fullName evidence="9">NAC domain-containing protein 37</fullName>
    </submittedName>
</protein>
<dbReference type="InterPro" id="IPR003441">
    <property type="entry name" value="NAC-dom"/>
</dbReference>
<keyword evidence="5" id="KW-0539">Nucleus</keyword>
<evidence type="ECO:0000313" key="9">
    <source>
        <dbReference type="RefSeq" id="XP_022132563.1"/>
    </source>
</evidence>
<proteinExistence type="predicted"/>
<dbReference type="PANTHER" id="PTHR31744">
    <property type="entry name" value="PROTEIN CUP-SHAPED COTYLEDON 2-RELATED"/>
    <property type="match status" value="1"/>
</dbReference>
<feature type="region of interest" description="Disordered" evidence="6">
    <location>
        <begin position="255"/>
        <end position="276"/>
    </location>
</feature>
<evidence type="ECO:0000259" key="7">
    <source>
        <dbReference type="PROSITE" id="PS51005"/>
    </source>
</evidence>
<dbReference type="InterPro" id="IPR036093">
    <property type="entry name" value="NAC_dom_sf"/>
</dbReference>
<evidence type="ECO:0000256" key="2">
    <source>
        <dbReference type="ARBA" id="ARBA00023015"/>
    </source>
</evidence>
<feature type="domain" description="NAC" evidence="7">
    <location>
        <begin position="7"/>
        <end position="156"/>
    </location>
</feature>
<dbReference type="Gene3D" id="2.170.150.80">
    <property type="entry name" value="NAC domain"/>
    <property type="match status" value="1"/>
</dbReference>
<evidence type="ECO:0000256" key="4">
    <source>
        <dbReference type="ARBA" id="ARBA00023163"/>
    </source>
</evidence>
<dbReference type="Pfam" id="PF02365">
    <property type="entry name" value="NAM"/>
    <property type="match status" value="1"/>
</dbReference>
<evidence type="ECO:0000256" key="1">
    <source>
        <dbReference type="ARBA" id="ARBA00004123"/>
    </source>
</evidence>
<dbReference type="KEGG" id="mcha:111005392"/>
<keyword evidence="8" id="KW-1185">Reference proteome</keyword>
<accession>A0A6J1BWL5</accession>
<dbReference type="SUPFAM" id="SSF101941">
    <property type="entry name" value="NAC domain"/>
    <property type="match status" value="1"/>
</dbReference>
<evidence type="ECO:0000256" key="3">
    <source>
        <dbReference type="ARBA" id="ARBA00023125"/>
    </source>
</evidence>
<dbReference type="OrthoDB" id="592291at2759"/>
<dbReference type="PROSITE" id="PS51005">
    <property type="entry name" value="NAC"/>
    <property type="match status" value="1"/>
</dbReference>
<dbReference type="GO" id="GO:0005634">
    <property type="term" value="C:nucleus"/>
    <property type="evidence" value="ECO:0007669"/>
    <property type="project" value="UniProtKB-SubCell"/>
</dbReference>
<comment type="subcellular location">
    <subcellularLocation>
        <location evidence="1">Nucleus</location>
    </subcellularLocation>
</comment>
<keyword evidence="3" id="KW-0238">DNA-binding</keyword>
<gene>
    <name evidence="9" type="primary">LOC111005392</name>
</gene>
<evidence type="ECO:0000256" key="5">
    <source>
        <dbReference type="ARBA" id="ARBA00023242"/>
    </source>
</evidence>
<dbReference type="FunFam" id="2.170.150.80:FF:000003">
    <property type="entry name" value="NAC domain-containing protein"/>
    <property type="match status" value="1"/>
</dbReference>
<dbReference type="RefSeq" id="XP_022132563.1">
    <property type="nucleotide sequence ID" value="XM_022276871.1"/>
</dbReference>